<feature type="domain" description="FHA" evidence="7">
    <location>
        <begin position="163"/>
        <end position="217"/>
    </location>
</feature>
<dbReference type="InterPro" id="IPR051791">
    <property type="entry name" value="Pra-immunoreactive"/>
</dbReference>
<dbReference type="Pfam" id="PF00498">
    <property type="entry name" value="FHA"/>
    <property type="match status" value="1"/>
</dbReference>
<dbReference type="PROSITE" id="PS50006">
    <property type="entry name" value="FHA_DOMAIN"/>
    <property type="match status" value="1"/>
</dbReference>
<evidence type="ECO:0000256" key="4">
    <source>
        <dbReference type="ARBA" id="ARBA00022989"/>
    </source>
</evidence>
<dbReference type="SUPFAM" id="SSF49879">
    <property type="entry name" value="SMAD/FHA domain"/>
    <property type="match status" value="1"/>
</dbReference>
<feature type="transmembrane region" description="Helical" evidence="6">
    <location>
        <begin position="85"/>
        <end position="104"/>
    </location>
</feature>
<dbReference type="Pfam" id="PF06271">
    <property type="entry name" value="RDD"/>
    <property type="match status" value="1"/>
</dbReference>
<dbReference type="Proteomes" id="UP000515703">
    <property type="component" value="Chromosome"/>
</dbReference>
<evidence type="ECO:0000256" key="6">
    <source>
        <dbReference type="SAM" id="Phobius"/>
    </source>
</evidence>
<dbReference type="InterPro" id="IPR000253">
    <property type="entry name" value="FHA_dom"/>
</dbReference>
<proteinExistence type="predicted"/>
<dbReference type="PANTHER" id="PTHR36115">
    <property type="entry name" value="PROLINE-RICH ANTIGEN HOMOLOG-RELATED"/>
    <property type="match status" value="1"/>
</dbReference>
<dbReference type="InterPro" id="IPR008984">
    <property type="entry name" value="SMAD_FHA_dom_sf"/>
</dbReference>
<protein>
    <recommendedName>
        <fullName evidence="7">FHA domain-containing protein</fullName>
    </recommendedName>
</protein>
<evidence type="ECO:0000256" key="5">
    <source>
        <dbReference type="ARBA" id="ARBA00023136"/>
    </source>
</evidence>
<dbReference type="RefSeq" id="WP_185259478.1">
    <property type="nucleotide sequence ID" value="NZ_AP023368.1"/>
</dbReference>
<dbReference type="Gene3D" id="2.60.200.20">
    <property type="match status" value="1"/>
</dbReference>
<keyword evidence="3 6" id="KW-0812">Transmembrane</keyword>
<dbReference type="PANTHER" id="PTHR36115:SF6">
    <property type="entry name" value="PROLINE-RICH ANTIGEN HOMOLOG"/>
    <property type="match status" value="1"/>
</dbReference>
<name>A0A7I8DSE6_9FIRM</name>
<keyword evidence="9" id="KW-1185">Reference proteome</keyword>
<evidence type="ECO:0000256" key="1">
    <source>
        <dbReference type="ARBA" id="ARBA00004651"/>
    </source>
</evidence>
<evidence type="ECO:0000256" key="2">
    <source>
        <dbReference type="ARBA" id="ARBA00022475"/>
    </source>
</evidence>
<sequence length="245" mass="26887">MKKASMGARIGALILDSLFLDFINLFLILYNPYSLFLVSPFVTFLYFGICEGSSMSASLGKKICGLVVVDEEGNKLSSAKGFTRSICRLVSGLILGIGYLIALFDVDNKALHDKMAGTFVADATSLKEESVMAHTTNKQQNPCVISIAGPFAGKAFPVTEQGVTFGRDRNLCDVVYSENTKGISRIHCKVLYNTQTNMFILYDMGSTYGTFLENGKRITQDQPMALRVGEGFYLASNINLFRTNI</sequence>
<evidence type="ECO:0000313" key="8">
    <source>
        <dbReference type="EMBL" id="BCJ99206.1"/>
    </source>
</evidence>
<dbReference type="EMBL" id="AP023368">
    <property type="protein sequence ID" value="BCJ99206.1"/>
    <property type="molecule type" value="Genomic_DNA"/>
</dbReference>
<dbReference type="KEGG" id="acht:bsdcttw_22470"/>
<keyword evidence="5 6" id="KW-0472">Membrane</keyword>
<dbReference type="SMART" id="SM00240">
    <property type="entry name" value="FHA"/>
    <property type="match status" value="1"/>
</dbReference>
<accession>A0A7I8DSE6</accession>
<comment type="subcellular location">
    <subcellularLocation>
        <location evidence="1">Cell membrane</location>
        <topology evidence="1">Multi-pass membrane protein</topology>
    </subcellularLocation>
</comment>
<keyword evidence="4 6" id="KW-1133">Transmembrane helix</keyword>
<reference evidence="8 9" key="2">
    <citation type="submission" date="2020-08" db="EMBL/GenBank/DDBJ databases">
        <authorList>
            <person name="Ueki A."/>
            <person name="Tonouchi A."/>
        </authorList>
    </citation>
    <scope>NUCLEOTIDE SEQUENCE [LARGE SCALE GENOMIC DNA]</scope>
    <source>
        <strain evidence="8 9">CTTW</strain>
    </source>
</reference>
<evidence type="ECO:0000256" key="3">
    <source>
        <dbReference type="ARBA" id="ARBA00022692"/>
    </source>
</evidence>
<reference evidence="8 9" key="1">
    <citation type="submission" date="2020-08" db="EMBL/GenBank/DDBJ databases">
        <title>Draft genome sequencing of an Anaerocolumna strain isolated from anoxic soil subjected to BSD treatment.</title>
        <authorList>
            <person name="Uek A."/>
            <person name="Tonouchi A."/>
        </authorList>
    </citation>
    <scope>NUCLEOTIDE SEQUENCE [LARGE SCALE GENOMIC DNA]</scope>
    <source>
        <strain evidence="8 9">CTTW</strain>
    </source>
</reference>
<organism evidence="8 9">
    <name type="scientific">Anaerocolumna chitinilytica</name>
    <dbReference type="NCBI Taxonomy" id="1727145"/>
    <lineage>
        <taxon>Bacteria</taxon>
        <taxon>Bacillati</taxon>
        <taxon>Bacillota</taxon>
        <taxon>Clostridia</taxon>
        <taxon>Lachnospirales</taxon>
        <taxon>Lachnospiraceae</taxon>
        <taxon>Anaerocolumna</taxon>
    </lineage>
</organism>
<evidence type="ECO:0000313" key="9">
    <source>
        <dbReference type="Proteomes" id="UP000515703"/>
    </source>
</evidence>
<evidence type="ECO:0000259" key="7">
    <source>
        <dbReference type="PROSITE" id="PS50006"/>
    </source>
</evidence>
<dbReference type="GO" id="GO:0005886">
    <property type="term" value="C:plasma membrane"/>
    <property type="evidence" value="ECO:0007669"/>
    <property type="project" value="UniProtKB-SubCell"/>
</dbReference>
<dbReference type="CDD" id="cd00060">
    <property type="entry name" value="FHA"/>
    <property type="match status" value="1"/>
</dbReference>
<keyword evidence="2" id="KW-1003">Cell membrane</keyword>
<dbReference type="InterPro" id="IPR010432">
    <property type="entry name" value="RDD"/>
</dbReference>
<feature type="transmembrane region" description="Helical" evidence="6">
    <location>
        <begin position="36"/>
        <end position="53"/>
    </location>
</feature>
<gene>
    <name evidence="8" type="ORF">bsdcttw_22470</name>
</gene>
<dbReference type="AlphaFoldDB" id="A0A7I8DSE6"/>